<evidence type="ECO:0000313" key="2">
    <source>
        <dbReference type="EMBL" id="KAF9445897.1"/>
    </source>
</evidence>
<evidence type="ECO:0000256" key="1">
    <source>
        <dbReference type="SAM" id="Phobius"/>
    </source>
</evidence>
<dbReference type="AlphaFoldDB" id="A0A9P6BZW3"/>
<keyword evidence="1" id="KW-0812">Transmembrane</keyword>
<dbReference type="EMBL" id="MU151275">
    <property type="protein sequence ID" value="KAF9445897.1"/>
    <property type="molecule type" value="Genomic_DNA"/>
</dbReference>
<proteinExistence type="predicted"/>
<feature type="non-terminal residue" evidence="2">
    <location>
        <position position="1"/>
    </location>
</feature>
<sequence>ATIFGCLHLIPTWTSHFPSYHESNLWQVSAFVITVQRLLMLSVRILWDGRHSGVHEILFTIVTFCGGLSYAISRIILIVLTFTSLQSLPPAAYQNVAWTTFIPHF</sequence>
<reference evidence="2" key="1">
    <citation type="submission" date="2020-11" db="EMBL/GenBank/DDBJ databases">
        <authorList>
            <consortium name="DOE Joint Genome Institute"/>
            <person name="Ahrendt S."/>
            <person name="Riley R."/>
            <person name="Andreopoulos W."/>
            <person name="Labutti K."/>
            <person name="Pangilinan J."/>
            <person name="Ruiz-Duenas F.J."/>
            <person name="Barrasa J.M."/>
            <person name="Sanchez-Garcia M."/>
            <person name="Camarero S."/>
            <person name="Miyauchi S."/>
            <person name="Serrano A."/>
            <person name="Linde D."/>
            <person name="Babiker R."/>
            <person name="Drula E."/>
            <person name="Ayuso-Fernandez I."/>
            <person name="Pacheco R."/>
            <person name="Padilla G."/>
            <person name="Ferreira P."/>
            <person name="Barriuso J."/>
            <person name="Kellner H."/>
            <person name="Castanera R."/>
            <person name="Alfaro M."/>
            <person name="Ramirez L."/>
            <person name="Pisabarro A.G."/>
            <person name="Kuo A."/>
            <person name="Tritt A."/>
            <person name="Lipzen A."/>
            <person name="He G."/>
            <person name="Yan M."/>
            <person name="Ng V."/>
            <person name="Cullen D."/>
            <person name="Martin F."/>
            <person name="Rosso M.-N."/>
            <person name="Henrissat B."/>
            <person name="Hibbett D."/>
            <person name="Martinez A.T."/>
            <person name="Grigoriev I.V."/>
        </authorList>
    </citation>
    <scope>NUCLEOTIDE SEQUENCE</scope>
    <source>
        <strain evidence="2">MF-IS2</strain>
    </source>
</reference>
<evidence type="ECO:0000313" key="3">
    <source>
        <dbReference type="Proteomes" id="UP000807342"/>
    </source>
</evidence>
<feature type="transmembrane region" description="Helical" evidence="1">
    <location>
        <begin position="58"/>
        <end position="80"/>
    </location>
</feature>
<keyword evidence="1" id="KW-1133">Transmembrane helix</keyword>
<dbReference type="PANTHER" id="PTHR35043:SF7">
    <property type="entry name" value="TRANSCRIPTION FACTOR DOMAIN-CONTAINING PROTEIN"/>
    <property type="match status" value="1"/>
</dbReference>
<organism evidence="2 3">
    <name type="scientific">Macrolepiota fuliginosa MF-IS2</name>
    <dbReference type="NCBI Taxonomy" id="1400762"/>
    <lineage>
        <taxon>Eukaryota</taxon>
        <taxon>Fungi</taxon>
        <taxon>Dikarya</taxon>
        <taxon>Basidiomycota</taxon>
        <taxon>Agaricomycotina</taxon>
        <taxon>Agaricomycetes</taxon>
        <taxon>Agaricomycetidae</taxon>
        <taxon>Agaricales</taxon>
        <taxon>Agaricineae</taxon>
        <taxon>Agaricaceae</taxon>
        <taxon>Macrolepiota</taxon>
    </lineage>
</organism>
<feature type="transmembrane region" description="Helical" evidence="1">
    <location>
        <begin position="25"/>
        <end position="46"/>
    </location>
</feature>
<comment type="caution">
    <text evidence="2">The sequence shown here is derived from an EMBL/GenBank/DDBJ whole genome shotgun (WGS) entry which is preliminary data.</text>
</comment>
<name>A0A9P6BZW3_9AGAR</name>
<keyword evidence="1" id="KW-0472">Membrane</keyword>
<dbReference type="Proteomes" id="UP000807342">
    <property type="component" value="Unassembled WGS sequence"/>
</dbReference>
<accession>A0A9P6BZW3</accession>
<gene>
    <name evidence="2" type="ORF">P691DRAFT_674730</name>
</gene>
<dbReference type="OrthoDB" id="9451547at2759"/>
<keyword evidence="3" id="KW-1185">Reference proteome</keyword>
<protein>
    <submittedName>
        <fullName evidence="2">Uncharacterized protein</fullName>
    </submittedName>
</protein>
<dbReference type="PANTHER" id="PTHR35043">
    <property type="entry name" value="TRANSCRIPTION FACTOR DOMAIN-CONTAINING PROTEIN"/>
    <property type="match status" value="1"/>
</dbReference>